<gene>
    <name evidence="2" type="ORF">LSCM1_05022</name>
</gene>
<feature type="compositionally biased region" description="Basic and acidic residues" evidence="1">
    <location>
        <begin position="569"/>
        <end position="584"/>
    </location>
</feature>
<dbReference type="AlphaFoldDB" id="A0A836KP67"/>
<feature type="region of interest" description="Disordered" evidence="1">
    <location>
        <begin position="688"/>
        <end position="716"/>
    </location>
</feature>
<dbReference type="EMBL" id="JAFEUZ010000024">
    <property type="protein sequence ID" value="KAG5477725.1"/>
    <property type="molecule type" value="Genomic_DNA"/>
</dbReference>
<dbReference type="Proteomes" id="UP000673552">
    <property type="component" value="Unassembled WGS sequence"/>
</dbReference>
<feature type="compositionally biased region" description="Basic and acidic residues" evidence="1">
    <location>
        <begin position="122"/>
        <end position="133"/>
    </location>
</feature>
<keyword evidence="3" id="KW-1185">Reference proteome</keyword>
<evidence type="ECO:0000313" key="2">
    <source>
        <dbReference type="EMBL" id="KAG5477725.1"/>
    </source>
</evidence>
<reference evidence="3" key="1">
    <citation type="journal article" date="2021" name="Microbiol. Resour. Announc.">
        <title>LGAAP: Leishmaniinae Genome Assembly and Annotation Pipeline.</title>
        <authorList>
            <person name="Almutairi H."/>
            <person name="Urbaniak M.D."/>
            <person name="Bates M.D."/>
            <person name="Jariyapan N."/>
            <person name="Kwakye-Nuako G."/>
            <person name="Thomaz-Soccol V."/>
            <person name="Al-Salem W.S."/>
            <person name="Dillon R.J."/>
            <person name="Bates P.A."/>
            <person name="Gatherer D."/>
        </authorList>
    </citation>
    <scope>NUCLEOTIDE SEQUENCE [LARGE SCALE GENOMIC DNA]</scope>
</reference>
<evidence type="ECO:0000256" key="1">
    <source>
        <dbReference type="SAM" id="MobiDB-lite"/>
    </source>
</evidence>
<protein>
    <submittedName>
        <fullName evidence="2">Uncharacterized protein</fullName>
    </submittedName>
</protein>
<accession>A0A836KP67</accession>
<dbReference type="KEGG" id="lmat:92515012"/>
<organism evidence="2 3">
    <name type="scientific">Leishmania martiniquensis</name>
    <dbReference type="NCBI Taxonomy" id="1580590"/>
    <lineage>
        <taxon>Eukaryota</taxon>
        <taxon>Discoba</taxon>
        <taxon>Euglenozoa</taxon>
        <taxon>Kinetoplastea</taxon>
        <taxon>Metakinetoplastina</taxon>
        <taxon>Trypanosomatida</taxon>
        <taxon>Trypanosomatidae</taxon>
        <taxon>Leishmaniinae</taxon>
        <taxon>Leishmania</taxon>
    </lineage>
</organism>
<proteinExistence type="predicted"/>
<feature type="region of interest" description="Disordered" evidence="1">
    <location>
        <begin position="106"/>
        <end position="133"/>
    </location>
</feature>
<feature type="region of interest" description="Disordered" evidence="1">
    <location>
        <begin position="569"/>
        <end position="616"/>
    </location>
</feature>
<comment type="caution">
    <text evidence="2">The sequence shown here is derived from an EMBL/GenBank/DDBJ whole genome shotgun (WGS) entry which is preliminary data.</text>
</comment>
<dbReference type="GeneID" id="92515012"/>
<name>A0A836KP67_9TRYP</name>
<evidence type="ECO:0000313" key="3">
    <source>
        <dbReference type="Proteomes" id="UP000673552"/>
    </source>
</evidence>
<dbReference type="RefSeq" id="XP_067178363.1">
    <property type="nucleotide sequence ID" value="XM_067322500.1"/>
</dbReference>
<dbReference type="OrthoDB" id="266000at2759"/>
<sequence>MECVDTTTQKKGGEDVGDVDGTVVCEKSVVGASREHLPLPTVPALPQRNAALGELEELSMAATAASPEGSRGSVASPTIRPYPGCHPDSSVGATPLRHVETANPSALRVRGPAGGGAGMRGAESHTPDAVRERPRSWLPISSPSLQENVSVINVASPSGLADAPKRVSPLSGQGTGSSYGCSDGGSTPESCQAHRLTLFCDTDEEEDDRGTCASHNSTKPLEEVAQEAEQSHCRPPVESLVALVGGPPGVCLRSSGSASAPGATLLRCNNILSARLSQVQVDKSFCSRGGDWKSALHASHALLADYQRSILTAFMTACKAAWLPSSAACRCTHLGTRARTGPPVAEPAPWTGTTVSDVHLLFQLYRTSPSASAVDGLVETFFAIQLTRYANWVHHLQFEHLYVRLVALRAVAMMEVHERRLTCMRRDLGMRDAIEMFMLLAPRPRAPMGSTGRRVFSSFRIALHALTGRGGGGSGARAASGKRCERCSARPKHKPSSSVAPLSAMVCQLTAEEEQRRDPTPRAEPLFATEICDAADPTTPLLAVIGAASLGGHATCDTSAVASHAARGRETGNAEALHPAREAADVASLPRKRVASHRQLGGPKGHGGDVSSPSSSGLWLPKLKWGMWHAIPGAHKTTAEATTVDDGSDLSAIQQRSEGGLSGRNAHTSLSQQHREYITRRSGNVALPNGRMQAKEVVQPKKRKRTPPRPPTDADFVNLHSAEVTDRFVK</sequence>
<reference evidence="3" key="2">
    <citation type="journal article" date="2021" name="Sci. Data">
        <title>Chromosome-scale genome sequencing, assembly and annotation of six genomes from subfamily Leishmaniinae.</title>
        <authorList>
            <person name="Almutairi H."/>
            <person name="Urbaniak M.D."/>
            <person name="Bates M.D."/>
            <person name="Jariyapan N."/>
            <person name="Kwakye-Nuako G."/>
            <person name="Thomaz Soccol V."/>
            <person name="Al-Salem W.S."/>
            <person name="Dillon R.J."/>
            <person name="Bates P.A."/>
            <person name="Gatherer D."/>
        </authorList>
    </citation>
    <scope>NUCLEOTIDE SEQUENCE [LARGE SCALE GENOMIC DNA]</scope>
</reference>